<organism evidence="1 2">
    <name type="scientific">Plakobranchus ocellatus</name>
    <dbReference type="NCBI Taxonomy" id="259542"/>
    <lineage>
        <taxon>Eukaryota</taxon>
        <taxon>Metazoa</taxon>
        <taxon>Spiralia</taxon>
        <taxon>Lophotrochozoa</taxon>
        <taxon>Mollusca</taxon>
        <taxon>Gastropoda</taxon>
        <taxon>Heterobranchia</taxon>
        <taxon>Euthyneura</taxon>
        <taxon>Panpulmonata</taxon>
        <taxon>Sacoglossa</taxon>
        <taxon>Placobranchoidea</taxon>
        <taxon>Plakobranchidae</taxon>
        <taxon>Plakobranchus</taxon>
    </lineage>
</organism>
<keyword evidence="2" id="KW-1185">Reference proteome</keyword>
<dbReference type="AlphaFoldDB" id="A0AAV3Z663"/>
<evidence type="ECO:0000313" key="2">
    <source>
        <dbReference type="Proteomes" id="UP000735302"/>
    </source>
</evidence>
<dbReference type="EMBL" id="BLXT01002015">
    <property type="protein sequence ID" value="GFN90197.1"/>
    <property type="molecule type" value="Genomic_DNA"/>
</dbReference>
<proteinExistence type="predicted"/>
<name>A0AAV3Z663_9GAST</name>
<gene>
    <name evidence="1" type="ORF">PoB_001670300</name>
</gene>
<comment type="caution">
    <text evidence="1">The sequence shown here is derived from an EMBL/GenBank/DDBJ whole genome shotgun (WGS) entry which is preliminary data.</text>
</comment>
<accession>A0AAV3Z663</accession>
<protein>
    <submittedName>
        <fullName evidence="1">Uncharacterized protein</fullName>
    </submittedName>
</protein>
<sequence>MIKIEETKTNCLTIRASFVLNCCGDLFRFDSESLTTDALDLNSVAALKTLTMMKTHIKRVICAPTQTRPSTKVHVMSLMISRLGCTQRVYLVAFILGSKFNDTPKWVTTGSRLATPRKKKMADTKRVFLTVMIFRNLIGCSTERHRVTAR</sequence>
<evidence type="ECO:0000313" key="1">
    <source>
        <dbReference type="EMBL" id="GFN90197.1"/>
    </source>
</evidence>
<reference evidence="1 2" key="1">
    <citation type="journal article" date="2021" name="Elife">
        <title>Chloroplast acquisition without the gene transfer in kleptoplastic sea slugs, Plakobranchus ocellatus.</title>
        <authorList>
            <person name="Maeda T."/>
            <person name="Takahashi S."/>
            <person name="Yoshida T."/>
            <person name="Shimamura S."/>
            <person name="Takaki Y."/>
            <person name="Nagai Y."/>
            <person name="Toyoda A."/>
            <person name="Suzuki Y."/>
            <person name="Arimoto A."/>
            <person name="Ishii H."/>
            <person name="Satoh N."/>
            <person name="Nishiyama T."/>
            <person name="Hasebe M."/>
            <person name="Maruyama T."/>
            <person name="Minagawa J."/>
            <person name="Obokata J."/>
            <person name="Shigenobu S."/>
        </authorList>
    </citation>
    <scope>NUCLEOTIDE SEQUENCE [LARGE SCALE GENOMIC DNA]</scope>
</reference>
<dbReference type="Proteomes" id="UP000735302">
    <property type="component" value="Unassembled WGS sequence"/>
</dbReference>